<accession>M9SCK3</accession>
<evidence type="ECO:0000313" key="1">
    <source>
        <dbReference type="EMBL" id="AGI85195.1"/>
    </source>
</evidence>
<keyword evidence="2" id="KW-1185">Reference proteome</keyword>
<dbReference type="GeneID" id="55637708"/>
<reference evidence="1 2" key="1">
    <citation type="journal article" date="2012" name="J. Bacteriol.">
        <title>Genome sequence of 'Candidatus Methanomethylophilus alvus' Mx1201, a methanogenic archaeon from the human gut belonging to a seventh order of methanogens.</title>
        <authorList>
            <person name="Borrel G."/>
            <person name="Harris H.M."/>
            <person name="Tottey W."/>
            <person name="Mihajlovski A."/>
            <person name="Parisot N."/>
            <person name="Peyretaillade E."/>
            <person name="Peyret P."/>
            <person name="Gribaldo S."/>
            <person name="O'Toole P.W."/>
            <person name="Brugere J.F."/>
        </authorList>
    </citation>
    <scope>NUCLEOTIDE SEQUENCE [LARGE SCALE GENOMIC DNA]</scope>
    <source>
        <strain evidence="1 2">Mx1201</strain>
    </source>
</reference>
<name>M9SCK3_METAX</name>
<proteinExistence type="predicted"/>
<dbReference type="InParanoid" id="M9SCK3"/>
<dbReference type="HOGENOM" id="CLU_2985858_0_0_2"/>
<dbReference type="AlphaFoldDB" id="M9SCK3"/>
<dbReference type="EMBL" id="CP004049">
    <property type="protein sequence ID" value="AGI85195.1"/>
    <property type="molecule type" value="Genomic_DNA"/>
</dbReference>
<dbReference type="RefSeq" id="WP_015504343.1">
    <property type="nucleotide sequence ID" value="NC_020913.1"/>
</dbReference>
<protein>
    <submittedName>
        <fullName evidence="1">Uncharacterized protein</fullName>
    </submittedName>
</protein>
<evidence type="ECO:0000313" key="2">
    <source>
        <dbReference type="Proteomes" id="UP000012672"/>
    </source>
</evidence>
<sequence>MATKSFYETMVIDTPEAAANLAKAIDDYEQYGAYQPGPTQGVCTDPEVIKKIKEAWQ</sequence>
<organism evidence="1 2">
    <name type="scientific">Methanomethylophilus alvi (strain Mx1201)</name>
    <dbReference type="NCBI Taxonomy" id="1236689"/>
    <lineage>
        <taxon>Archaea</taxon>
        <taxon>Methanobacteriati</taxon>
        <taxon>Thermoplasmatota</taxon>
        <taxon>Thermoplasmata</taxon>
        <taxon>Methanomassiliicoccales</taxon>
        <taxon>Methanomethylophilaceae</taxon>
        <taxon>Methanomethylophilus</taxon>
    </lineage>
</organism>
<dbReference type="KEGG" id="max:MMALV_04530"/>
<dbReference type="eggNOG" id="arCOG15202">
    <property type="taxonomic scope" value="Archaea"/>
</dbReference>
<gene>
    <name evidence="1" type="ORF">MMALV_04530</name>
</gene>
<dbReference type="Proteomes" id="UP000012672">
    <property type="component" value="Chromosome"/>
</dbReference>